<dbReference type="Gene3D" id="1.10.287.1490">
    <property type="match status" value="1"/>
</dbReference>
<organism evidence="2 3">
    <name type="scientific">Pseudomonas veronii</name>
    <dbReference type="NCBI Taxonomy" id="76761"/>
    <lineage>
        <taxon>Bacteria</taxon>
        <taxon>Pseudomonadati</taxon>
        <taxon>Pseudomonadota</taxon>
        <taxon>Gammaproteobacteria</taxon>
        <taxon>Pseudomonadales</taxon>
        <taxon>Pseudomonadaceae</taxon>
        <taxon>Pseudomonas</taxon>
    </lineage>
</organism>
<reference evidence="2 3" key="1">
    <citation type="journal article" date="2020" name="Front. Microbiol.">
        <title>Genetic Organization of the aprX-lipA2 Operon Affects the Proteolytic Potential of Pseudomonas Species in Milk.</title>
        <authorList>
            <person name="Maier C."/>
            <person name="Huptas C."/>
            <person name="von Neubeck M."/>
            <person name="Scherer S."/>
            <person name="Wenning M."/>
            <person name="Lucking G."/>
        </authorList>
    </citation>
    <scope>NUCLEOTIDE SEQUENCE [LARGE SCALE GENOMIC DNA]</scope>
    <source>
        <strain evidence="2 3">DSM 16272</strain>
    </source>
</reference>
<accession>A0A7Y1FDC0</accession>
<proteinExistence type="predicted"/>
<protein>
    <submittedName>
        <fullName evidence="2">Glycosyltransferase</fullName>
    </submittedName>
</protein>
<dbReference type="GO" id="GO:0016740">
    <property type="term" value="F:transferase activity"/>
    <property type="evidence" value="ECO:0007669"/>
    <property type="project" value="UniProtKB-KW"/>
</dbReference>
<dbReference type="RefSeq" id="WP_169886661.1">
    <property type="nucleotide sequence ID" value="NZ_JAAQWG010000108.1"/>
</dbReference>
<sequence length="1062" mass="119468">MQEQNTLTSFKSKKTPSLRIMAVGYYGAGNIGDDLLLSILHNWCAEENCQLTAVSIDPAATKNLLGIEAIDFYDLPALIQTMQNTDLLVLGGGGLFQGHHQFSINALYNYLPGDIAAYARPFFMARQLGVKTLAWAQGVGPLDSMQSRQIVREVFTLADWVSVRDEGSAELLREIGVTRPVKVAPDPVWAWPLNDKKNKSAISAATHHTQKKLAIVIRPWSFVDGWEDYLVTAIKAVVPSTFTLVWVPFQSHQIDGRSTSDIAFVESLMARLTDTHQCALYGNLTIPETVEVLGDCDAIFAMRLHAQILALAMGKPTLCYEYDPKMTAASAWAEVPDDLRVPVSGTVEQLRIALKALIQEPTGSTTHGARTLAAKAEEHHQLLQHAITETLRDTRPRKQWEASDFDWISAWRDGQIANLSQVVVKHDKEIGILAHTIAEREGQITSLTEVIVRCEGQIASLNQALGGRDEQIASLTEMIVRRDGQIASLNQTVVERDGQIASLNQTVVERDGQIASLNQTVVERDGQIASLNQTVVERDGQIASLNQTVVERDGQIASLNQTVVERDGQIASLNQTVVERDGQIASLNQTVVERDGQIASLNQTVVERDGQIKSLLSTRSWRVTRPLRLINRLAQSMASQERRYALLKAIYWRLPEQFRHKLNRQRHAYVARRLHHNFTMNQGGDHSSVFHAIEQSEWLVRANQAERIAIIPCGFEFDELVNQRPINAAKYFAAQGYLVLFVAWQWSPNDTLSKGCGEVWPNVYQVPLFDFVSKAEMLCQPRELSLFLVTMPAPTLVDLIPSLRQRGLAIVYDIMDEWEAFFHVGQAPWFKKPIEDSLVLQSDYVCAVSPSLRDKFTALRLDISVIGNGYTPDVIGVEHKGVAGTQRSDERVIGYFGHLTDAWFDWRQVFHLAKIRTDLTFEIIGYGEPDWVRQESAALPNLRLLGKVLPDDLHRYTSRWSAGIIPFVEGVLAEAVDPIKIYEYLYFGLPVIVTGIRHLKDYPMTYFAERKDVLDALEHALQSKRKPEELDAFLERTTWRARFDTLVSELNKNHNMQRLYAN</sequence>
<name>A0A7Y1FDC0_PSEVE</name>
<dbReference type="Pfam" id="PF13692">
    <property type="entry name" value="Glyco_trans_1_4"/>
    <property type="match status" value="1"/>
</dbReference>
<dbReference type="EMBL" id="JAAQWG010000108">
    <property type="protein sequence ID" value="NMY13599.1"/>
    <property type="molecule type" value="Genomic_DNA"/>
</dbReference>
<dbReference type="SUPFAM" id="SSF53756">
    <property type="entry name" value="UDP-Glycosyltransferase/glycogen phosphorylase"/>
    <property type="match status" value="1"/>
</dbReference>
<dbReference type="Gene3D" id="1.20.5.730">
    <property type="entry name" value="Single helix bin"/>
    <property type="match status" value="1"/>
</dbReference>
<keyword evidence="2" id="KW-0808">Transferase</keyword>
<dbReference type="Pfam" id="PF04230">
    <property type="entry name" value="PS_pyruv_trans"/>
    <property type="match status" value="1"/>
</dbReference>
<gene>
    <name evidence="2" type="ORF">HBO38_35350</name>
</gene>
<dbReference type="Gene3D" id="3.40.50.2000">
    <property type="entry name" value="Glycogen Phosphorylase B"/>
    <property type="match status" value="1"/>
</dbReference>
<comment type="caution">
    <text evidence="2">The sequence shown here is derived from an EMBL/GenBank/DDBJ whole genome shotgun (WGS) entry which is preliminary data.</text>
</comment>
<evidence type="ECO:0000259" key="1">
    <source>
        <dbReference type="Pfam" id="PF04230"/>
    </source>
</evidence>
<dbReference type="InterPro" id="IPR007345">
    <property type="entry name" value="Polysacch_pyruvyl_Trfase"/>
</dbReference>
<dbReference type="AlphaFoldDB" id="A0A7Y1FDC0"/>
<evidence type="ECO:0000313" key="2">
    <source>
        <dbReference type="EMBL" id="NMY13599.1"/>
    </source>
</evidence>
<dbReference type="Proteomes" id="UP000537729">
    <property type="component" value="Unassembled WGS sequence"/>
</dbReference>
<dbReference type="PANTHER" id="PTHR36836:SF1">
    <property type="entry name" value="COLANIC ACID BIOSYNTHESIS PROTEIN WCAK"/>
    <property type="match status" value="1"/>
</dbReference>
<evidence type="ECO:0000313" key="3">
    <source>
        <dbReference type="Proteomes" id="UP000537729"/>
    </source>
</evidence>
<dbReference type="PANTHER" id="PTHR36836">
    <property type="entry name" value="COLANIC ACID BIOSYNTHESIS PROTEIN WCAK"/>
    <property type="match status" value="1"/>
</dbReference>
<feature type="domain" description="Polysaccharide pyruvyl transferase" evidence="1">
    <location>
        <begin position="30"/>
        <end position="324"/>
    </location>
</feature>